<dbReference type="InterPro" id="IPR001810">
    <property type="entry name" value="F-box_dom"/>
</dbReference>
<organism evidence="2 3">
    <name type="scientific">Arthrobotrys conoides</name>
    <dbReference type="NCBI Taxonomy" id="74498"/>
    <lineage>
        <taxon>Eukaryota</taxon>
        <taxon>Fungi</taxon>
        <taxon>Dikarya</taxon>
        <taxon>Ascomycota</taxon>
        <taxon>Pezizomycotina</taxon>
        <taxon>Orbiliomycetes</taxon>
        <taxon>Orbiliales</taxon>
        <taxon>Orbiliaceae</taxon>
        <taxon>Arthrobotrys</taxon>
    </lineage>
</organism>
<gene>
    <name evidence="2" type="ORF">TWF506_003691</name>
</gene>
<name>A0AAN8N496_9PEZI</name>
<evidence type="ECO:0000313" key="3">
    <source>
        <dbReference type="Proteomes" id="UP001307849"/>
    </source>
</evidence>
<evidence type="ECO:0000313" key="2">
    <source>
        <dbReference type="EMBL" id="KAK6500933.1"/>
    </source>
</evidence>
<dbReference type="InterPro" id="IPR036047">
    <property type="entry name" value="F-box-like_dom_sf"/>
</dbReference>
<dbReference type="SUPFAM" id="SSF81383">
    <property type="entry name" value="F-box domain"/>
    <property type="match status" value="1"/>
</dbReference>
<evidence type="ECO:0000259" key="1">
    <source>
        <dbReference type="PROSITE" id="PS50181"/>
    </source>
</evidence>
<dbReference type="Proteomes" id="UP001307849">
    <property type="component" value="Unassembled WGS sequence"/>
</dbReference>
<accession>A0AAN8N496</accession>
<dbReference type="Gene3D" id="3.80.10.10">
    <property type="entry name" value="Ribonuclease Inhibitor"/>
    <property type="match status" value="2"/>
</dbReference>
<proteinExistence type="predicted"/>
<protein>
    <recommendedName>
        <fullName evidence="1">F-box domain-containing protein</fullName>
    </recommendedName>
</protein>
<dbReference type="InterPro" id="IPR032675">
    <property type="entry name" value="LRR_dom_sf"/>
</dbReference>
<dbReference type="AlphaFoldDB" id="A0AAN8N496"/>
<sequence>MDLLKLPVEVIQKIFPYLPLKDLRNLARCSSAMFKIAIPILYRSLSLYFAEPIDYVIQPVHLEEIMDISDSTFGGFRKLYILKTKSLSPRALRAMVSDMDDVALRLIIKRFGTGQLRKIRLDNNISSRTLALILKRQPNLNELELSDLGALKELNNPYAFPPSLPTQPLRLTSFSVGEVLKWAALIVLRIIRQSASTLKKLQIGDPQHNDTSRLTNWEDTPDFGSETEIMAADGWPPYRSEEEEFTSFLSLLNFGEIKLPSLELLYIIHDPQFAKFVRFTSRIISGCHRLKTLRISTSNDPYNLIQRLVDTGSQNIESLQIGHCSNPRAFSNPPIVPPAQGFLPQISQLKTLQITNETHRLDILANFFGHTAELRRLWLNCIPAHCDPTECPIMSHFLEYNNALSRISLSHENWPLLEELAFSHPGWSKVPLLPSLKILRLLDWFKPNDFRNRFGRQSASLSKMQTYVSTLYDFSKSNYNRPPDLKLIVMDEEYQTGDCFRNKTVNKFPKCYGVENGRVVMLSSMKDVFRQCEKAGCSPYLVLGGLPTPEQVWGDEDKDHIYSEVGYLPVV</sequence>
<dbReference type="PROSITE" id="PS50181">
    <property type="entry name" value="FBOX"/>
    <property type="match status" value="1"/>
</dbReference>
<keyword evidence="3" id="KW-1185">Reference proteome</keyword>
<dbReference type="Pfam" id="PF12937">
    <property type="entry name" value="F-box-like"/>
    <property type="match status" value="1"/>
</dbReference>
<dbReference type="EMBL" id="JAVHJM010000012">
    <property type="protein sequence ID" value="KAK6500933.1"/>
    <property type="molecule type" value="Genomic_DNA"/>
</dbReference>
<dbReference type="SUPFAM" id="SSF52047">
    <property type="entry name" value="RNI-like"/>
    <property type="match status" value="1"/>
</dbReference>
<reference evidence="2 3" key="1">
    <citation type="submission" date="2019-10" db="EMBL/GenBank/DDBJ databases">
        <authorList>
            <person name="Palmer J.M."/>
        </authorList>
    </citation>
    <scope>NUCLEOTIDE SEQUENCE [LARGE SCALE GENOMIC DNA]</scope>
    <source>
        <strain evidence="2 3">TWF506</strain>
    </source>
</reference>
<comment type="caution">
    <text evidence="2">The sequence shown here is derived from an EMBL/GenBank/DDBJ whole genome shotgun (WGS) entry which is preliminary data.</text>
</comment>
<feature type="domain" description="F-box" evidence="1">
    <location>
        <begin position="1"/>
        <end position="45"/>
    </location>
</feature>